<dbReference type="Proteomes" id="UP000647235">
    <property type="component" value="Unassembled WGS sequence"/>
</dbReference>
<dbReference type="RefSeq" id="WP_186856055.1">
    <property type="nucleotide sequence ID" value="NZ_JACOOY010000016.1"/>
</dbReference>
<dbReference type="PANTHER" id="PTHR40076:SF1">
    <property type="entry name" value="MEMBRANE PROTEIN"/>
    <property type="match status" value="1"/>
</dbReference>
<feature type="transmembrane region" description="Helical" evidence="1">
    <location>
        <begin position="67"/>
        <end position="93"/>
    </location>
</feature>
<evidence type="ECO:0000256" key="1">
    <source>
        <dbReference type="SAM" id="Phobius"/>
    </source>
</evidence>
<keyword evidence="1" id="KW-1133">Transmembrane helix</keyword>
<keyword evidence="3" id="KW-1185">Reference proteome</keyword>
<feature type="transmembrane region" description="Helical" evidence="1">
    <location>
        <begin position="142"/>
        <end position="166"/>
    </location>
</feature>
<reference evidence="2 3" key="1">
    <citation type="submission" date="2020-08" db="EMBL/GenBank/DDBJ databases">
        <title>Genome public.</title>
        <authorList>
            <person name="Liu C."/>
            <person name="Sun Q."/>
        </authorList>
    </citation>
    <scope>NUCLEOTIDE SEQUENCE [LARGE SCALE GENOMIC DNA]</scope>
    <source>
        <strain evidence="2 3">NSJ-36</strain>
    </source>
</reference>
<proteinExistence type="predicted"/>
<organism evidence="2 3">
    <name type="scientific">Dorea hominis</name>
    <dbReference type="NCBI Taxonomy" id="2763040"/>
    <lineage>
        <taxon>Bacteria</taxon>
        <taxon>Bacillati</taxon>
        <taxon>Bacillota</taxon>
        <taxon>Clostridia</taxon>
        <taxon>Lachnospirales</taxon>
        <taxon>Lachnospiraceae</taxon>
        <taxon>Dorea</taxon>
    </lineage>
</organism>
<feature type="transmembrane region" description="Helical" evidence="1">
    <location>
        <begin position="192"/>
        <end position="219"/>
    </location>
</feature>
<keyword evidence="1" id="KW-0812">Transmembrane</keyword>
<gene>
    <name evidence="2" type="ORF">H8S07_11435</name>
</gene>
<dbReference type="Pfam" id="PF06161">
    <property type="entry name" value="DUF975"/>
    <property type="match status" value="1"/>
</dbReference>
<comment type="caution">
    <text evidence="2">The sequence shown here is derived from an EMBL/GenBank/DDBJ whole genome shotgun (WGS) entry which is preliminary data.</text>
</comment>
<dbReference type="InterPro" id="IPR010380">
    <property type="entry name" value="DUF975"/>
</dbReference>
<accession>A0ABR7EX12</accession>
<keyword evidence="1" id="KW-0472">Membrane</keyword>
<sequence length="244" mass="26752">MYLNTELKMNGKNAFRRNYWPCVGATLVVSLLTGGGTSVASNASDVSSLATNTFSGSTSATDYIMSIPTGLAGMAVSILGVVAILAVLFSLFVSNVMEVGGNRFFIQNRDSAPTVGTIFDGFKSGNYLNIVKTMFLKDLYTFLWTLLLIIPGIVKSFEYLMVPYILAENPGMDSREAFALSKQMMDGEKANAFMLGLSFIGWDILTIITCGIAGVFYVYPYVYATYAELYAYNKEKAFQQGWIH</sequence>
<protein>
    <submittedName>
        <fullName evidence="2">DUF975 family protein</fullName>
    </submittedName>
</protein>
<name>A0ABR7EX12_9FIRM</name>
<dbReference type="PANTHER" id="PTHR40076">
    <property type="entry name" value="MEMBRANE PROTEIN-RELATED"/>
    <property type="match status" value="1"/>
</dbReference>
<dbReference type="EMBL" id="JACOOY010000016">
    <property type="protein sequence ID" value="MBC5665864.1"/>
    <property type="molecule type" value="Genomic_DNA"/>
</dbReference>
<evidence type="ECO:0000313" key="2">
    <source>
        <dbReference type="EMBL" id="MBC5665864.1"/>
    </source>
</evidence>
<evidence type="ECO:0000313" key="3">
    <source>
        <dbReference type="Proteomes" id="UP000647235"/>
    </source>
</evidence>